<protein>
    <submittedName>
        <fullName evidence="2">Acetyltransferase (GNAT) family protein</fullName>
    </submittedName>
</protein>
<dbReference type="Gene3D" id="3.40.630.30">
    <property type="match status" value="1"/>
</dbReference>
<feature type="domain" description="N-acetyltransferase" evidence="1">
    <location>
        <begin position="1"/>
        <end position="167"/>
    </location>
</feature>
<accession>A0A1I1J0U4</accession>
<dbReference type="Pfam" id="PF00583">
    <property type="entry name" value="Acetyltransf_1"/>
    <property type="match status" value="1"/>
</dbReference>
<evidence type="ECO:0000313" key="2">
    <source>
        <dbReference type="EMBL" id="SFC41612.1"/>
    </source>
</evidence>
<dbReference type="SUPFAM" id="SSF55729">
    <property type="entry name" value="Acyl-CoA N-acyltransferases (Nat)"/>
    <property type="match status" value="1"/>
</dbReference>
<sequence length="184" mass="20447">MEIKQLTPAHYDAVIALGNLVHGDNYLDLESIKLIHQKSIKNNINASFIATEGEQLLGFRLTYAPQNWQTDKWCSCDLWQVPVDKTCYFKCNTVTETARGKGIGGLLLKASIEAVKKQGGIAGASHIWLQSPGNSAFRYFTKAGGELIKIHPDRWLCDSLEHGYVCSLCGNECHCEAAEMLLKF</sequence>
<organism evidence="2 3">
    <name type="scientific">Pseudoalteromonas denitrificans DSM 6059</name>
    <dbReference type="NCBI Taxonomy" id="1123010"/>
    <lineage>
        <taxon>Bacteria</taxon>
        <taxon>Pseudomonadati</taxon>
        <taxon>Pseudomonadota</taxon>
        <taxon>Gammaproteobacteria</taxon>
        <taxon>Alteromonadales</taxon>
        <taxon>Pseudoalteromonadaceae</taxon>
        <taxon>Pseudoalteromonas</taxon>
    </lineage>
</organism>
<reference evidence="2 3" key="1">
    <citation type="submission" date="2016-10" db="EMBL/GenBank/DDBJ databases">
        <authorList>
            <person name="de Groot N.N."/>
        </authorList>
    </citation>
    <scope>NUCLEOTIDE SEQUENCE [LARGE SCALE GENOMIC DNA]</scope>
    <source>
        <strain evidence="2 3">DSM 6059</strain>
    </source>
</reference>
<dbReference type="RefSeq" id="WP_091982546.1">
    <property type="nucleotide sequence ID" value="NZ_FOLO01000009.1"/>
</dbReference>
<evidence type="ECO:0000313" key="3">
    <source>
        <dbReference type="Proteomes" id="UP000198862"/>
    </source>
</evidence>
<proteinExistence type="predicted"/>
<dbReference type="STRING" id="1123010.SAMN02745724_01597"/>
<dbReference type="GO" id="GO:0016747">
    <property type="term" value="F:acyltransferase activity, transferring groups other than amino-acyl groups"/>
    <property type="evidence" value="ECO:0007669"/>
    <property type="project" value="InterPro"/>
</dbReference>
<evidence type="ECO:0000259" key="1">
    <source>
        <dbReference type="PROSITE" id="PS51186"/>
    </source>
</evidence>
<keyword evidence="2" id="KW-0808">Transferase</keyword>
<dbReference type="AlphaFoldDB" id="A0A1I1J0U4"/>
<dbReference type="InterPro" id="IPR000182">
    <property type="entry name" value="GNAT_dom"/>
</dbReference>
<dbReference type="PROSITE" id="PS51186">
    <property type="entry name" value="GNAT"/>
    <property type="match status" value="1"/>
</dbReference>
<dbReference type="OrthoDB" id="6321659at2"/>
<dbReference type="EMBL" id="FOLO01000009">
    <property type="protein sequence ID" value="SFC41612.1"/>
    <property type="molecule type" value="Genomic_DNA"/>
</dbReference>
<gene>
    <name evidence="2" type="ORF">SAMN02745724_01597</name>
</gene>
<dbReference type="InterPro" id="IPR016181">
    <property type="entry name" value="Acyl_CoA_acyltransferase"/>
</dbReference>
<dbReference type="Proteomes" id="UP000198862">
    <property type="component" value="Unassembled WGS sequence"/>
</dbReference>
<name>A0A1I1J0U4_9GAMM</name>
<keyword evidence="3" id="KW-1185">Reference proteome</keyword>
<dbReference type="CDD" id="cd04301">
    <property type="entry name" value="NAT_SF"/>
    <property type="match status" value="1"/>
</dbReference>